<evidence type="ECO:0000259" key="4">
    <source>
        <dbReference type="PROSITE" id="PS50110"/>
    </source>
</evidence>
<comment type="caution">
    <text evidence="5">The sequence shown here is derived from an EMBL/GenBank/DDBJ whole genome shotgun (WGS) entry which is preliminary data.</text>
</comment>
<dbReference type="Pfam" id="PF00072">
    <property type="entry name" value="Response_reg"/>
    <property type="match status" value="1"/>
</dbReference>
<comment type="caution">
    <text evidence="1">Lacks conserved residue(s) required for the propagation of feature annotation.</text>
</comment>
<evidence type="ECO:0000313" key="5">
    <source>
        <dbReference type="EMBL" id="MCW8108207.1"/>
    </source>
</evidence>
<dbReference type="Gene3D" id="3.40.50.2300">
    <property type="match status" value="1"/>
</dbReference>
<organism evidence="5 6">
    <name type="scientific">Alteromonas aquimaris</name>
    <dbReference type="NCBI Taxonomy" id="2998417"/>
    <lineage>
        <taxon>Bacteria</taxon>
        <taxon>Pseudomonadati</taxon>
        <taxon>Pseudomonadota</taxon>
        <taxon>Gammaproteobacteria</taxon>
        <taxon>Alteromonadales</taxon>
        <taxon>Alteromonadaceae</taxon>
        <taxon>Alteromonas/Salinimonas group</taxon>
        <taxon>Alteromonas</taxon>
    </lineage>
</organism>
<reference evidence="5" key="1">
    <citation type="submission" date="2022-11" db="EMBL/GenBank/DDBJ databases">
        <title>Alteromonas sp. nov., isolated from sea water of the Qingdao.</title>
        <authorList>
            <person name="Wang Q."/>
        </authorList>
    </citation>
    <scope>NUCLEOTIDE SEQUENCE</scope>
    <source>
        <strain evidence="5">ASW11-7</strain>
    </source>
</reference>
<keyword evidence="6" id="KW-1185">Reference proteome</keyword>
<dbReference type="SUPFAM" id="SSF48452">
    <property type="entry name" value="TPR-like"/>
    <property type="match status" value="1"/>
</dbReference>
<dbReference type="EMBL" id="JAPFRD010000009">
    <property type="protein sequence ID" value="MCW8108207.1"/>
    <property type="molecule type" value="Genomic_DNA"/>
</dbReference>
<feature type="coiled-coil region" evidence="3">
    <location>
        <begin position="331"/>
        <end position="358"/>
    </location>
</feature>
<evidence type="ECO:0000256" key="1">
    <source>
        <dbReference type="PROSITE-ProRule" id="PRU00169"/>
    </source>
</evidence>
<dbReference type="InterPro" id="IPR052048">
    <property type="entry name" value="ST_Response_Regulator"/>
</dbReference>
<evidence type="ECO:0000313" key="6">
    <source>
        <dbReference type="Proteomes" id="UP001142810"/>
    </source>
</evidence>
<gene>
    <name evidence="5" type="ORF">OPS25_06840</name>
</gene>
<name>A0ABT3P626_9ALTE</name>
<feature type="domain" description="Response regulatory" evidence="4">
    <location>
        <begin position="15"/>
        <end position="134"/>
    </location>
</feature>
<dbReference type="PANTHER" id="PTHR43228">
    <property type="entry name" value="TWO-COMPONENT RESPONSE REGULATOR"/>
    <property type="match status" value="1"/>
</dbReference>
<dbReference type="Gene3D" id="1.25.40.10">
    <property type="entry name" value="Tetratricopeptide repeat domain"/>
    <property type="match status" value="1"/>
</dbReference>
<dbReference type="SMART" id="SM00448">
    <property type="entry name" value="REC"/>
    <property type="match status" value="1"/>
</dbReference>
<keyword evidence="2" id="KW-0802">TPR repeat</keyword>
<accession>A0ABT3P626</accession>
<feature type="repeat" description="TPR" evidence="2">
    <location>
        <begin position="240"/>
        <end position="273"/>
    </location>
</feature>
<dbReference type="Proteomes" id="UP001142810">
    <property type="component" value="Unassembled WGS sequence"/>
</dbReference>
<dbReference type="PROSITE" id="PS50005">
    <property type="entry name" value="TPR"/>
    <property type="match status" value="1"/>
</dbReference>
<keyword evidence="3" id="KW-0175">Coiled coil</keyword>
<evidence type="ECO:0000256" key="2">
    <source>
        <dbReference type="PROSITE-ProRule" id="PRU00339"/>
    </source>
</evidence>
<dbReference type="InterPro" id="IPR011990">
    <property type="entry name" value="TPR-like_helical_dom_sf"/>
</dbReference>
<sequence>MLEKFSSPPAIQDHKILIIDNQSLVHDTIKAALAEIGIEKVSSAMNAYHAIRLCEQVQFDFILIAFNVSHDKDGFHLFEELKHKRFITDNTTVIFLSAETSQALVNCIVELQPDDFWVKPLARTRVQQRLIHLLNIRAKLNRVYHCLSERDFAGAIYQAERQLLDKSLAEYHPKLRRIIGNCLFQLFQYEEAERYFIQLLSKQDHAWMNIGLVRAMLKQNRIEEASDLIEDLMGRSDTRFQMYDLMAQYYIEKEQFEAAYEQMKYASQLAPRNINRNKKLWDLARLNRDKEGQLAAVKNMARYAKNSIHDSPELQLNVVRSTIDLATTQTGEQSQKTLQKLELELNEIKLQKGVLAQLGPQFTIVEARLLCLKKDKQKAEEIMKGQKPTTSNLSMEDCLDKMKAFHEMGMKEHCLKVLDELRKQIEGDTFTSQVVDEYLKQESIERKEISFTTKELKAMAATNYKENRMVPAYNNLKQAYTLAPTDKQIALSLLKVLVQLNLKETLNLEQLELAKKAGRSLMSDDLPAAHIQKRNHFLDSLGISIEAENDATMPDKAVS</sequence>
<protein>
    <submittedName>
        <fullName evidence="5">Response regulator</fullName>
    </submittedName>
</protein>
<dbReference type="InterPro" id="IPR019734">
    <property type="entry name" value="TPR_rpt"/>
</dbReference>
<dbReference type="RefSeq" id="WP_265616899.1">
    <property type="nucleotide sequence ID" value="NZ_JAPFRD010000009.1"/>
</dbReference>
<evidence type="ECO:0000256" key="3">
    <source>
        <dbReference type="SAM" id="Coils"/>
    </source>
</evidence>
<dbReference type="SUPFAM" id="SSF52172">
    <property type="entry name" value="CheY-like"/>
    <property type="match status" value="1"/>
</dbReference>
<dbReference type="SMART" id="SM00028">
    <property type="entry name" value="TPR"/>
    <property type="match status" value="3"/>
</dbReference>
<dbReference type="PROSITE" id="PS50110">
    <property type="entry name" value="RESPONSE_REGULATORY"/>
    <property type="match status" value="1"/>
</dbReference>
<dbReference type="Pfam" id="PF14559">
    <property type="entry name" value="TPR_19"/>
    <property type="match status" value="1"/>
</dbReference>
<proteinExistence type="predicted"/>
<dbReference type="PANTHER" id="PTHR43228:SF1">
    <property type="entry name" value="TWO-COMPONENT RESPONSE REGULATOR ARR22"/>
    <property type="match status" value="1"/>
</dbReference>
<dbReference type="InterPro" id="IPR001789">
    <property type="entry name" value="Sig_transdc_resp-reg_receiver"/>
</dbReference>
<dbReference type="InterPro" id="IPR011006">
    <property type="entry name" value="CheY-like_superfamily"/>
</dbReference>